<proteinExistence type="predicted"/>
<evidence type="ECO:0000313" key="3">
    <source>
        <dbReference type="Proteomes" id="UP000185003"/>
    </source>
</evidence>
<dbReference type="Pfam" id="PF11954">
    <property type="entry name" value="DUF3471"/>
    <property type="match status" value="1"/>
</dbReference>
<dbReference type="EMBL" id="FSRA01000001">
    <property type="protein sequence ID" value="SIN64289.1"/>
    <property type="molecule type" value="Genomic_DNA"/>
</dbReference>
<dbReference type="RefSeq" id="WP_074237083.1">
    <property type="nucleotide sequence ID" value="NZ_FSRA01000001.1"/>
</dbReference>
<dbReference type="OrthoDB" id="5166556at2"/>
<dbReference type="GO" id="GO:0006508">
    <property type="term" value="P:proteolysis"/>
    <property type="evidence" value="ECO:0007669"/>
    <property type="project" value="UniProtKB-KW"/>
</dbReference>
<keyword evidence="3" id="KW-1185">Reference proteome</keyword>
<dbReference type="Proteomes" id="UP000185003">
    <property type="component" value="Unassembled WGS sequence"/>
</dbReference>
<dbReference type="InterPro" id="IPR021860">
    <property type="entry name" value="Peptidase_S12_Pab87-rel_C"/>
</dbReference>
<dbReference type="GO" id="GO:0008233">
    <property type="term" value="F:peptidase activity"/>
    <property type="evidence" value="ECO:0007669"/>
    <property type="project" value="UniProtKB-KW"/>
</dbReference>
<dbReference type="InterPro" id="IPR021109">
    <property type="entry name" value="Peptidase_aspartic_dom_sf"/>
</dbReference>
<evidence type="ECO:0000313" key="2">
    <source>
        <dbReference type="EMBL" id="SIN64289.1"/>
    </source>
</evidence>
<organism evidence="2 3">
    <name type="scientific">Chitinophaga niabensis</name>
    <dbReference type="NCBI Taxonomy" id="536979"/>
    <lineage>
        <taxon>Bacteria</taxon>
        <taxon>Pseudomonadati</taxon>
        <taxon>Bacteroidota</taxon>
        <taxon>Chitinophagia</taxon>
        <taxon>Chitinophagales</taxon>
        <taxon>Chitinophagaceae</taxon>
        <taxon>Chitinophaga</taxon>
    </lineage>
</organism>
<protein>
    <submittedName>
        <fullName evidence="2">Aspartyl protease</fullName>
    </submittedName>
</protein>
<accession>A0A1N6D0N8</accession>
<evidence type="ECO:0000259" key="1">
    <source>
        <dbReference type="Pfam" id="PF11954"/>
    </source>
</evidence>
<gene>
    <name evidence="2" type="ORF">SAMN04488055_0036</name>
</gene>
<sequence>MTAFTLNPTWAGILLLLLSHSLMAQLPIIKATSTSVNIKDGDLFRKGIWDLSPSIRPDRFYPIGPKRERKMTFYTDIDSISFQVKPGNTYDFIILLNGKDSCYTQICWPAPVKYTPSQDTIPFKLGADNRIHLTGHINNSEALDLLFDTGAYGVILSSSARNKVNLSFDGVYKALGYGGTYTDSTSSHNQLSIAGMKWDNVTVSYNERESSSGVIGFKVFENKIVEINYDQQFMVIHGTAFPVPSGYTQLDMQMRGRLPYIKVTLNDHITDWFCFDTGNAGCLSLDDEFSIQHDLYAALEKIGDGMAKGAGPNTIRNVLSLLPSLQIGEHTLTGIPTHLELPSRAENIPFSLIGNEVLKRFNTIIDYQNSYIYLQPNTLIKTAFRQSNPQTGISHLQVYTGTYELEDQSIVEISVENGQLTGRPKNGGKRVLRAIGQHRFFLKDEDLTFQFELDKAGQVNRLQLSQNGQQMSGRKVRP</sequence>
<dbReference type="AlphaFoldDB" id="A0A1N6D0N8"/>
<keyword evidence="2" id="KW-0645">Protease</keyword>
<name>A0A1N6D0N8_9BACT</name>
<dbReference type="Gene3D" id="2.40.70.10">
    <property type="entry name" value="Acid Proteases"/>
    <property type="match status" value="2"/>
</dbReference>
<feature type="domain" description="Peptidase S12 Pab87-related C-terminal" evidence="1">
    <location>
        <begin position="393"/>
        <end position="470"/>
    </location>
</feature>
<dbReference type="STRING" id="536979.SAMN04488055_0036"/>
<reference evidence="3" key="1">
    <citation type="submission" date="2016-11" db="EMBL/GenBank/DDBJ databases">
        <authorList>
            <person name="Varghese N."/>
            <person name="Submissions S."/>
        </authorList>
    </citation>
    <scope>NUCLEOTIDE SEQUENCE [LARGE SCALE GENOMIC DNA]</scope>
    <source>
        <strain evidence="3">DSM 24787</strain>
    </source>
</reference>
<keyword evidence="2" id="KW-0378">Hydrolase</keyword>
<dbReference type="Pfam" id="PF13650">
    <property type="entry name" value="Asp_protease_2"/>
    <property type="match status" value="1"/>
</dbReference>
<dbReference type="SUPFAM" id="SSF50630">
    <property type="entry name" value="Acid proteases"/>
    <property type="match status" value="1"/>
</dbReference>